<evidence type="ECO:0000313" key="1">
    <source>
        <dbReference type="EMBL" id="MDI9234561.1"/>
    </source>
</evidence>
<dbReference type="Proteomes" id="UP001431902">
    <property type="component" value="Unassembled WGS sequence"/>
</dbReference>
<sequence length="142" mass="15929">MKCWVCSRQAKGFGHVDLRFKVGHPKRYPIDWIFCSLRCQACFHRLYAAGVRCLEREGVLPTGAGVIDPSQAELAAMQQCLKPLGEAASEIGMDRPLSSYTQQEALRLINAVVTTYVETMVQEHERSKYPPVRMQLDTSPTG</sequence>
<gene>
    <name evidence="1" type="ORF">QLQ16_12035</name>
</gene>
<proteinExistence type="predicted"/>
<dbReference type="InterPro" id="IPR045422">
    <property type="entry name" value="DUF6511"/>
</dbReference>
<dbReference type="Pfam" id="PF20121">
    <property type="entry name" value="DUF6511"/>
    <property type="match status" value="1"/>
</dbReference>
<evidence type="ECO:0000313" key="2">
    <source>
        <dbReference type="Proteomes" id="UP001431902"/>
    </source>
</evidence>
<name>A0ABT6X8V5_9BURK</name>
<accession>A0ABT6X8V5</accession>
<organism evidence="1 2">
    <name type="scientific">Limnohabitans lacus</name>
    <dbReference type="NCBI Taxonomy" id="3045173"/>
    <lineage>
        <taxon>Bacteria</taxon>
        <taxon>Pseudomonadati</taxon>
        <taxon>Pseudomonadota</taxon>
        <taxon>Betaproteobacteria</taxon>
        <taxon>Burkholderiales</taxon>
        <taxon>Comamonadaceae</taxon>
        <taxon>Limnohabitans</taxon>
    </lineage>
</organism>
<comment type="caution">
    <text evidence="1">The sequence shown here is derived from an EMBL/GenBank/DDBJ whole genome shotgun (WGS) entry which is preliminary data.</text>
</comment>
<protein>
    <submittedName>
        <fullName evidence="1">DUF6511 domain-containing protein</fullName>
    </submittedName>
</protein>
<reference evidence="1" key="1">
    <citation type="submission" date="2023-05" db="EMBL/GenBank/DDBJ databases">
        <title>Limnohabitans sp. strain HM2-2 Genome sequencing and assembly.</title>
        <authorList>
            <person name="Jung Y."/>
        </authorList>
    </citation>
    <scope>NUCLEOTIDE SEQUENCE</scope>
    <source>
        <strain evidence="1">HM2-2</strain>
    </source>
</reference>
<keyword evidence="2" id="KW-1185">Reference proteome</keyword>
<dbReference type="EMBL" id="JASGBH010000009">
    <property type="protein sequence ID" value="MDI9234561.1"/>
    <property type="molecule type" value="Genomic_DNA"/>
</dbReference>
<dbReference type="RefSeq" id="WP_283224922.1">
    <property type="nucleotide sequence ID" value="NZ_JASGBH010000009.1"/>
</dbReference>